<sequence length="200" mass="22158">MPLVVQRMVRPARTATLGRWENEVVWEGPDWGPFDRTGGGRSVRVTLGPGSRAPERSYGGSPPDPKECTVVNALIARDGRVWVRGHLWNDHLGGPGTSCNLTPMTSETNSRFNKAFEEPLKKMLWACMRHAQDNPTAEHWYGVRFHVTAEGRRSTAKAEPDYHVAEEFDHAARYVRKDKRTGAVTLAGAAVPAGFPAELL</sequence>
<gene>
    <name evidence="2" type="ORF">GCM10010357_11650</name>
</gene>
<evidence type="ECO:0000313" key="2">
    <source>
        <dbReference type="EMBL" id="GAA0392582.1"/>
    </source>
</evidence>
<reference evidence="3" key="1">
    <citation type="journal article" date="2019" name="Int. J. Syst. Evol. Microbiol.">
        <title>The Global Catalogue of Microorganisms (GCM) 10K type strain sequencing project: providing services to taxonomists for standard genome sequencing and annotation.</title>
        <authorList>
            <consortium name="The Broad Institute Genomics Platform"/>
            <consortium name="The Broad Institute Genome Sequencing Center for Infectious Disease"/>
            <person name="Wu L."/>
            <person name="Ma J."/>
        </authorList>
    </citation>
    <scope>NUCLEOTIDE SEQUENCE [LARGE SCALE GENOMIC DNA]</scope>
    <source>
        <strain evidence="3">JCM 4788</strain>
    </source>
</reference>
<keyword evidence="3" id="KW-1185">Reference proteome</keyword>
<dbReference type="Proteomes" id="UP001500879">
    <property type="component" value="Unassembled WGS sequence"/>
</dbReference>
<proteinExistence type="predicted"/>
<name>A0ABP3I7I9_9ACTN</name>
<dbReference type="EMBL" id="BAAABX010000010">
    <property type="protein sequence ID" value="GAA0392582.1"/>
    <property type="molecule type" value="Genomic_DNA"/>
</dbReference>
<protein>
    <submittedName>
        <fullName evidence="2">Uncharacterized protein</fullName>
    </submittedName>
</protein>
<evidence type="ECO:0000313" key="3">
    <source>
        <dbReference type="Proteomes" id="UP001500879"/>
    </source>
</evidence>
<feature type="region of interest" description="Disordered" evidence="1">
    <location>
        <begin position="37"/>
        <end position="65"/>
    </location>
</feature>
<evidence type="ECO:0000256" key="1">
    <source>
        <dbReference type="SAM" id="MobiDB-lite"/>
    </source>
</evidence>
<organism evidence="2 3">
    <name type="scientific">Streptomyces luteireticuli</name>
    <dbReference type="NCBI Taxonomy" id="173858"/>
    <lineage>
        <taxon>Bacteria</taxon>
        <taxon>Bacillati</taxon>
        <taxon>Actinomycetota</taxon>
        <taxon>Actinomycetes</taxon>
        <taxon>Kitasatosporales</taxon>
        <taxon>Streptomycetaceae</taxon>
        <taxon>Streptomyces</taxon>
    </lineage>
</organism>
<accession>A0ABP3I7I9</accession>
<comment type="caution">
    <text evidence="2">The sequence shown here is derived from an EMBL/GenBank/DDBJ whole genome shotgun (WGS) entry which is preliminary data.</text>
</comment>